<dbReference type="Gene3D" id="3.40.960.10">
    <property type="entry name" value="VSR Endonuclease"/>
    <property type="match status" value="1"/>
</dbReference>
<gene>
    <name evidence="7" type="primary">vsr</name>
    <name evidence="7" type="ORF">HA520_00990</name>
</gene>
<sequence>MRSVRRENTTPEIKVRKALHRLGYRFRLHDKSLPGSPDIVLKKFKTVIFVHGCFWHRHPMCKYTTFPKTRIEFWSKKFDANIIRDNLNTGKLTNMGWNVLIIWECQTKDPSFLDQLLLTLRPIEKTSNG</sequence>
<evidence type="ECO:0000313" key="8">
    <source>
        <dbReference type="Proteomes" id="UP000736384"/>
    </source>
</evidence>
<comment type="caution">
    <text evidence="7">The sequence shown here is derived from an EMBL/GenBank/DDBJ whole genome shotgun (WGS) entry which is preliminary data.</text>
</comment>
<dbReference type="Pfam" id="PF03852">
    <property type="entry name" value="Vsr"/>
    <property type="match status" value="1"/>
</dbReference>
<evidence type="ECO:0000313" key="7">
    <source>
        <dbReference type="EMBL" id="NHN75871.1"/>
    </source>
</evidence>
<comment type="similarity">
    <text evidence="6">Belongs to the vsr family.</text>
</comment>
<dbReference type="CDD" id="cd00221">
    <property type="entry name" value="Vsr"/>
    <property type="match status" value="1"/>
</dbReference>
<keyword evidence="1 6" id="KW-0540">Nuclease</keyword>
<dbReference type="EMBL" id="JAAPAP010000001">
    <property type="protein sequence ID" value="NHN75871.1"/>
    <property type="molecule type" value="Genomic_DNA"/>
</dbReference>
<keyword evidence="5 6" id="KW-0234">DNA repair</keyword>
<keyword evidence="3 6" id="KW-0227">DNA damage</keyword>
<comment type="function">
    <text evidence="6">May nick specific sequences that contain T:G mispairs resulting from m5C-deamination.</text>
</comment>
<keyword evidence="4 6" id="KW-0378">Hydrolase</keyword>
<dbReference type="GO" id="GO:0004519">
    <property type="term" value="F:endonuclease activity"/>
    <property type="evidence" value="ECO:0007669"/>
    <property type="project" value="UniProtKB-KW"/>
</dbReference>
<dbReference type="GO" id="GO:0006298">
    <property type="term" value="P:mismatch repair"/>
    <property type="evidence" value="ECO:0007669"/>
    <property type="project" value="UniProtKB-UniRule"/>
</dbReference>
<dbReference type="EC" id="3.1.-.-" evidence="6"/>
<evidence type="ECO:0000256" key="1">
    <source>
        <dbReference type="ARBA" id="ARBA00022722"/>
    </source>
</evidence>
<name>A0AA43Z419_9GAMM</name>
<dbReference type="InterPro" id="IPR004603">
    <property type="entry name" value="DNA_mismatch_endonuc_vsr"/>
</dbReference>
<dbReference type="Proteomes" id="UP000736384">
    <property type="component" value="Unassembled WGS sequence"/>
</dbReference>
<evidence type="ECO:0000256" key="3">
    <source>
        <dbReference type="ARBA" id="ARBA00022763"/>
    </source>
</evidence>
<proteinExistence type="inferred from homology"/>
<dbReference type="AlphaFoldDB" id="A0AA43Z419"/>
<protein>
    <recommendedName>
        <fullName evidence="6">Very short patch repair endonuclease</fullName>
        <ecNumber evidence="6">3.1.-.-</ecNumber>
    </recommendedName>
</protein>
<dbReference type="InterPro" id="IPR011335">
    <property type="entry name" value="Restrct_endonuc-II-like"/>
</dbReference>
<dbReference type="PIRSF" id="PIRSF018267">
    <property type="entry name" value="VSR_endonuc"/>
    <property type="match status" value="1"/>
</dbReference>
<evidence type="ECO:0000256" key="6">
    <source>
        <dbReference type="PIRNR" id="PIRNR018267"/>
    </source>
</evidence>
<accession>A0AA43Z419</accession>
<evidence type="ECO:0000256" key="5">
    <source>
        <dbReference type="ARBA" id="ARBA00023204"/>
    </source>
</evidence>
<keyword evidence="2 6" id="KW-0255">Endonuclease</keyword>
<dbReference type="NCBIfam" id="TIGR00632">
    <property type="entry name" value="vsr"/>
    <property type="match status" value="1"/>
</dbReference>
<evidence type="ECO:0000256" key="2">
    <source>
        <dbReference type="ARBA" id="ARBA00022759"/>
    </source>
</evidence>
<dbReference type="GO" id="GO:0016787">
    <property type="term" value="F:hydrolase activity"/>
    <property type="evidence" value="ECO:0007669"/>
    <property type="project" value="UniProtKB-KW"/>
</dbReference>
<evidence type="ECO:0000256" key="4">
    <source>
        <dbReference type="ARBA" id="ARBA00022801"/>
    </source>
</evidence>
<dbReference type="SUPFAM" id="SSF52980">
    <property type="entry name" value="Restriction endonuclease-like"/>
    <property type="match status" value="1"/>
</dbReference>
<organism evidence="7 8">
    <name type="scientific">Azotobacter chroococcum</name>
    <dbReference type="NCBI Taxonomy" id="353"/>
    <lineage>
        <taxon>Bacteria</taxon>
        <taxon>Pseudomonadati</taxon>
        <taxon>Pseudomonadota</taxon>
        <taxon>Gammaproteobacteria</taxon>
        <taxon>Pseudomonadales</taxon>
        <taxon>Pseudomonadaceae</taxon>
        <taxon>Azotobacter</taxon>
    </lineage>
</organism>
<reference evidence="7" key="1">
    <citation type="submission" date="2020-03" db="EMBL/GenBank/DDBJ databases">
        <title>Genome assembly of Azotobacter chroococcum W5.</title>
        <authorList>
            <person name="Kannepalli A."/>
        </authorList>
    </citation>
    <scope>NUCLEOTIDE SEQUENCE</scope>
    <source>
        <strain evidence="7">W5</strain>
    </source>
</reference>